<dbReference type="EMBL" id="LSSL01007010">
    <property type="protein sequence ID" value="OLY78198.1"/>
    <property type="molecule type" value="Genomic_DNA"/>
</dbReference>
<evidence type="ECO:0000313" key="3">
    <source>
        <dbReference type="Proteomes" id="UP000187455"/>
    </source>
</evidence>
<sequence>MKVIVLTSIYLFFGSLVLGIKSKAINDINDINAYDPKSLERIQKYYQVGFDDGYKKCEAHKKEKLFYSQPHITKDGAEFIKSKINSECFETECNLDFSLFGDSLDILVRIQCFDCPNLKANQNCMVKLTELMEEGENSIELNLFKCTSFGSWTFVPSNDEGEHKFLKESSDKRGIHLPNSNIKD</sequence>
<protein>
    <submittedName>
        <fullName evidence="2">Uncharacterized protein</fullName>
    </submittedName>
</protein>
<organism evidence="2 3">
    <name type="scientific">Smittium mucronatum</name>
    <dbReference type="NCBI Taxonomy" id="133383"/>
    <lineage>
        <taxon>Eukaryota</taxon>
        <taxon>Fungi</taxon>
        <taxon>Fungi incertae sedis</taxon>
        <taxon>Zoopagomycota</taxon>
        <taxon>Kickxellomycotina</taxon>
        <taxon>Harpellomycetes</taxon>
        <taxon>Harpellales</taxon>
        <taxon>Legeriomycetaceae</taxon>
        <taxon>Smittium</taxon>
    </lineage>
</organism>
<evidence type="ECO:0000313" key="2">
    <source>
        <dbReference type="EMBL" id="OLY78198.1"/>
    </source>
</evidence>
<name>A0A1R0GMV3_9FUNG</name>
<evidence type="ECO:0000256" key="1">
    <source>
        <dbReference type="SAM" id="SignalP"/>
    </source>
</evidence>
<reference evidence="2 3" key="1">
    <citation type="journal article" date="2016" name="Mol. Biol. Evol.">
        <title>Genome-Wide Survey of Gut Fungi (Harpellales) Reveals the First Horizontally Transferred Ubiquitin Gene from a Mosquito Host.</title>
        <authorList>
            <person name="Wang Y."/>
            <person name="White M.M."/>
            <person name="Kvist S."/>
            <person name="Moncalvo J.M."/>
        </authorList>
    </citation>
    <scope>NUCLEOTIDE SEQUENCE [LARGE SCALE GENOMIC DNA]</scope>
    <source>
        <strain evidence="2 3">ALG-7-W6</strain>
    </source>
</reference>
<keyword evidence="1" id="KW-0732">Signal</keyword>
<feature type="signal peptide" evidence="1">
    <location>
        <begin position="1"/>
        <end position="19"/>
    </location>
</feature>
<proteinExistence type="predicted"/>
<keyword evidence="3" id="KW-1185">Reference proteome</keyword>
<dbReference type="Proteomes" id="UP000187455">
    <property type="component" value="Unassembled WGS sequence"/>
</dbReference>
<dbReference type="AlphaFoldDB" id="A0A1R0GMV3"/>
<gene>
    <name evidence="2" type="ORF">AYI68_g7758</name>
</gene>
<accession>A0A1R0GMV3</accession>
<feature type="chain" id="PRO_5013203735" evidence="1">
    <location>
        <begin position="20"/>
        <end position="184"/>
    </location>
</feature>
<comment type="caution">
    <text evidence="2">The sequence shown here is derived from an EMBL/GenBank/DDBJ whole genome shotgun (WGS) entry which is preliminary data.</text>
</comment>